<dbReference type="STRING" id="178339.BH719_01345"/>
<dbReference type="Proteomes" id="UP000095214">
    <property type="component" value="Chromosome"/>
</dbReference>
<dbReference type="SMART" id="SM00642">
    <property type="entry name" value="Aamy"/>
    <property type="match status" value="1"/>
</dbReference>
<dbReference type="KEGG" id="phon:BH719_01345"/>
<dbReference type="Pfam" id="PF02922">
    <property type="entry name" value="CBM_48"/>
    <property type="match status" value="1"/>
</dbReference>
<dbReference type="Gene3D" id="2.60.40.10">
    <property type="entry name" value="Immunoglobulins"/>
    <property type="match status" value="1"/>
</dbReference>
<dbReference type="InterPro" id="IPR011837">
    <property type="entry name" value="Glycogen_debranch_GlgX"/>
</dbReference>
<dbReference type="InterPro" id="IPR004193">
    <property type="entry name" value="Glyco_hydro_13_N"/>
</dbReference>
<keyword evidence="2" id="KW-0378">Hydrolase</keyword>
<comment type="similarity">
    <text evidence="1">Belongs to the glycosyl hydrolase 13 family.</text>
</comment>
<keyword evidence="3" id="KW-0326">Glycosidase</keyword>
<dbReference type="NCBIfam" id="TIGR02100">
    <property type="entry name" value="glgX_debranch"/>
    <property type="match status" value="1"/>
</dbReference>
<dbReference type="CDD" id="cd02856">
    <property type="entry name" value="E_set_GDE_Isoamylase_N"/>
    <property type="match status" value="1"/>
</dbReference>
<organism evidence="5 6">
    <name type="scientific">Pauljensenia hongkongensis</name>
    <dbReference type="NCBI Taxonomy" id="178339"/>
    <lineage>
        <taxon>Bacteria</taxon>
        <taxon>Bacillati</taxon>
        <taxon>Actinomycetota</taxon>
        <taxon>Actinomycetes</taxon>
        <taxon>Actinomycetales</taxon>
        <taxon>Actinomycetaceae</taxon>
        <taxon>Pauljensenia</taxon>
    </lineage>
</organism>
<evidence type="ECO:0000256" key="2">
    <source>
        <dbReference type="ARBA" id="ARBA00022801"/>
    </source>
</evidence>
<evidence type="ECO:0000313" key="6">
    <source>
        <dbReference type="Proteomes" id="UP000095214"/>
    </source>
</evidence>
<dbReference type="RefSeq" id="WP_009400070.1">
    <property type="nucleotide sequence ID" value="NZ_CP017298.1"/>
</dbReference>
<protein>
    <submittedName>
        <fullName evidence="5">Glycogen debranching enzyme GlgX</fullName>
    </submittedName>
</protein>
<dbReference type="InterPro" id="IPR006047">
    <property type="entry name" value="GH13_cat_dom"/>
</dbReference>
<dbReference type="SUPFAM" id="SSF51011">
    <property type="entry name" value="Glycosyl hydrolase domain"/>
    <property type="match status" value="1"/>
</dbReference>
<dbReference type="InterPro" id="IPR017853">
    <property type="entry name" value="GH"/>
</dbReference>
<dbReference type="InterPro" id="IPR013783">
    <property type="entry name" value="Ig-like_fold"/>
</dbReference>
<sequence>MNTRPGHPYPLGATFDGTGTNFAIFSSVATSVTLCLLDDDLNETPIPMTEVDAWVWHVYVPRVGAGQRYGYRIEGPWDPDLGHRCDVSKLLLDPYAKAIDGQLKDSPSLLSYDPENPALLQPQDSARATMHSVVVNPFFDWGGDHRPGHDYSETIIYEAHVKGMTMTHPEVPAEIRGTYAGMAHPAIIAHLKKLGVTAVELMPIHQYTNDTTLQAKGLSNYWGYNTIGYFAPHNAYCSSREPGAQVAEFKAMVKALHAADIEVILDVVYNHTAEGNHMGPTLSLRGIDNAAYYRLVDGDRRHYFDTTGTGNSLLMSSPQVLQLIMDSLRYWVSEMHVDGFRFDLASTLARQFAEVDRLSAFFDLIHQDPVVSQVKLIAEPWDVGADGYQVGGFPPLWSEWNGRYRDTVRDFWRGEFSSLPDFASRLAGSSDLYESTGRKPRASINFVIAHDGFTLADLVSYNTKHNEANLEGGADGANDNRSWNCGAEGPTDDEEILSLRRRQQRNFLTTLIFSQGVPMIAHGDELGRTQQGNNNTYCQDNELSWIDWDLDDEQQALLEFTSKLIHLRRDHPVMRRRRFLNGPAVRGGESDLGEIEWFTPSGKHMKEEEWSQPWARATMVFYNGDAIGEPDANGRRIKDDDFLLLLNAAPESIDFTLPDTKYGQLWHTAIDTGGDDDSSEFHSGDTVTVGPRTAFILRNPRGL</sequence>
<dbReference type="Gene3D" id="2.60.40.1180">
    <property type="entry name" value="Golgi alpha-mannosidase II"/>
    <property type="match status" value="1"/>
</dbReference>
<dbReference type="OrthoDB" id="3236218at2"/>
<gene>
    <name evidence="5" type="ORF">BH719_01345</name>
</gene>
<dbReference type="SUPFAM" id="SSF51445">
    <property type="entry name" value="(Trans)glycosidases"/>
    <property type="match status" value="1"/>
</dbReference>
<dbReference type="GO" id="GO:0004135">
    <property type="term" value="F:amylo-alpha-1,6-glucosidase activity"/>
    <property type="evidence" value="ECO:0007669"/>
    <property type="project" value="InterPro"/>
</dbReference>
<dbReference type="CDD" id="cd11326">
    <property type="entry name" value="AmyAc_Glg_debranch"/>
    <property type="match status" value="1"/>
</dbReference>
<dbReference type="Pfam" id="PF00128">
    <property type="entry name" value="Alpha-amylase"/>
    <property type="match status" value="1"/>
</dbReference>
<dbReference type="GO" id="GO:0005980">
    <property type="term" value="P:glycogen catabolic process"/>
    <property type="evidence" value="ECO:0007669"/>
    <property type="project" value="InterPro"/>
</dbReference>
<evidence type="ECO:0000259" key="4">
    <source>
        <dbReference type="SMART" id="SM00642"/>
    </source>
</evidence>
<keyword evidence="6" id="KW-1185">Reference proteome</keyword>
<dbReference type="PANTHER" id="PTHR43002">
    <property type="entry name" value="GLYCOGEN DEBRANCHING ENZYME"/>
    <property type="match status" value="1"/>
</dbReference>
<dbReference type="SUPFAM" id="SSF81296">
    <property type="entry name" value="E set domains"/>
    <property type="match status" value="1"/>
</dbReference>
<evidence type="ECO:0000313" key="5">
    <source>
        <dbReference type="EMBL" id="AOS46689.1"/>
    </source>
</evidence>
<evidence type="ECO:0000256" key="3">
    <source>
        <dbReference type="ARBA" id="ARBA00023295"/>
    </source>
</evidence>
<name>A0A1D8B0L4_9ACTO</name>
<dbReference type="InterPro" id="IPR013780">
    <property type="entry name" value="Glyco_hydro_b"/>
</dbReference>
<accession>A0A1D8B0L4</accession>
<feature type="domain" description="Glycosyl hydrolase family 13 catalytic" evidence="4">
    <location>
        <begin position="158"/>
        <end position="568"/>
    </location>
</feature>
<dbReference type="EMBL" id="CP017298">
    <property type="protein sequence ID" value="AOS46689.1"/>
    <property type="molecule type" value="Genomic_DNA"/>
</dbReference>
<dbReference type="Gene3D" id="3.20.20.80">
    <property type="entry name" value="Glycosidases"/>
    <property type="match status" value="1"/>
</dbReference>
<evidence type="ECO:0000256" key="1">
    <source>
        <dbReference type="ARBA" id="ARBA00008061"/>
    </source>
</evidence>
<proteinExistence type="inferred from homology"/>
<dbReference type="InterPro" id="IPR044505">
    <property type="entry name" value="GlgX_Isoamylase_N_E_set"/>
</dbReference>
<dbReference type="AlphaFoldDB" id="A0A1D8B0L4"/>
<reference evidence="5 6" key="1">
    <citation type="submission" date="2016-09" db="EMBL/GenBank/DDBJ databases">
        <title>Complete genome sequence of Actinomyces hongkongensis HKU8.</title>
        <authorList>
            <person name="Gao Y.-X."/>
            <person name="Zhou Y.-Y."/>
            <person name="Xie Y."/>
            <person name="Wang M."/>
            <person name="Wang S.-J."/>
            <person name="Shen S.-G."/>
        </authorList>
    </citation>
    <scope>NUCLEOTIDE SEQUENCE [LARGE SCALE GENOMIC DNA]</scope>
    <source>
        <strain evidence="5 6">HKU8</strain>
    </source>
</reference>
<dbReference type="InterPro" id="IPR014756">
    <property type="entry name" value="Ig_E-set"/>
</dbReference>